<dbReference type="EMBL" id="FOXR01000029">
    <property type="protein sequence ID" value="SFQ33687.1"/>
    <property type="molecule type" value="Genomic_DNA"/>
</dbReference>
<dbReference type="Proteomes" id="UP000198577">
    <property type="component" value="Unassembled WGS sequence"/>
</dbReference>
<proteinExistence type="predicted"/>
<dbReference type="STRING" id="937334.SAMN05444406_1292"/>
<accession>A0A1I5XPM9</accession>
<evidence type="ECO:0000313" key="1">
    <source>
        <dbReference type="EMBL" id="SFQ33687.1"/>
    </source>
</evidence>
<keyword evidence="2" id="KW-1185">Reference proteome</keyword>
<evidence type="ECO:0000313" key="2">
    <source>
        <dbReference type="Proteomes" id="UP000198577"/>
    </source>
</evidence>
<reference evidence="1 2" key="1">
    <citation type="submission" date="2016-10" db="EMBL/GenBank/DDBJ databases">
        <authorList>
            <person name="de Groot N.N."/>
        </authorList>
    </citation>
    <scope>NUCLEOTIDE SEQUENCE [LARGE SCALE GENOMIC DNA]</scope>
    <source>
        <strain evidence="1 2">DSM 20678</strain>
    </source>
</reference>
<protein>
    <submittedName>
        <fullName evidence="1">Uncharacterized protein</fullName>
    </submittedName>
</protein>
<sequence length="95" mass="11446">MLFRRITFLTEVIRGLDEVGISSIMEGKWQHYAFLQDLSCKHFKKLKKLEKTVYPHQVVYIHHKSLYTLRQISHIVLKYHINRKITAIFVQKCLF</sequence>
<name>A0A1I5XPM9_9FIRM</name>
<gene>
    <name evidence="1" type="ORF">SAMN05444406_1292</name>
</gene>
<dbReference type="AlphaFoldDB" id="A0A1I5XPM9"/>
<organism evidence="1 2">
    <name type="scientific">Caldicoprobacter faecalis</name>
    <dbReference type="NCBI Taxonomy" id="937334"/>
    <lineage>
        <taxon>Bacteria</taxon>
        <taxon>Bacillati</taxon>
        <taxon>Bacillota</taxon>
        <taxon>Clostridia</taxon>
        <taxon>Caldicoprobacterales</taxon>
        <taxon>Caldicoprobacteraceae</taxon>
        <taxon>Caldicoprobacter</taxon>
    </lineage>
</organism>